<comment type="similarity">
    <text evidence="1">Belongs to the glycerate kinase type-1 family.</text>
</comment>
<dbReference type="Gene3D" id="3.40.50.10350">
    <property type="entry name" value="Glycerate kinase, domain 1"/>
    <property type="match status" value="1"/>
</dbReference>
<evidence type="ECO:0000256" key="3">
    <source>
        <dbReference type="ARBA" id="ARBA00022777"/>
    </source>
</evidence>
<name>A0ABY3ZVU2_9STAP</name>
<dbReference type="RefSeq" id="WP_243366391.1">
    <property type="nucleotide sequence ID" value="NZ_CP094348.1"/>
</dbReference>
<evidence type="ECO:0000256" key="1">
    <source>
        <dbReference type="ARBA" id="ARBA00006284"/>
    </source>
</evidence>
<dbReference type="InterPro" id="IPR018197">
    <property type="entry name" value="Glycerate_kinase_RE-like"/>
</dbReference>
<dbReference type="Gene3D" id="3.90.1510.10">
    <property type="entry name" value="Glycerate kinase, domain 2"/>
    <property type="match status" value="1"/>
</dbReference>
<evidence type="ECO:0000313" key="4">
    <source>
        <dbReference type="EMBL" id="UOB21033.1"/>
    </source>
</evidence>
<dbReference type="SUPFAM" id="SSF110738">
    <property type="entry name" value="Glycerate kinase I"/>
    <property type="match status" value="1"/>
</dbReference>
<dbReference type="InterPro" id="IPR004381">
    <property type="entry name" value="Glycerate_kinase"/>
</dbReference>
<reference evidence="4" key="2">
    <citation type="submission" date="2022-04" db="EMBL/GenBank/DDBJ databases">
        <title>Antimicrobial genetic elements in methicillin-resistant Macrococcus armenti.</title>
        <authorList>
            <person name="Keller J.E."/>
            <person name="Schwendener S."/>
            <person name="Pantucek R."/>
            <person name="Perreten V."/>
        </authorList>
    </citation>
    <scope>NUCLEOTIDE SEQUENCE</scope>
    <source>
        <strain evidence="4">CCM 2609</strain>
    </source>
</reference>
<dbReference type="Pfam" id="PF02595">
    <property type="entry name" value="Gly_kinase"/>
    <property type="match status" value="1"/>
</dbReference>
<dbReference type="PANTHER" id="PTHR21599:SF0">
    <property type="entry name" value="GLYCERATE KINASE"/>
    <property type="match status" value="1"/>
</dbReference>
<sequence length="359" mass="41002">MKILIAMDTFFDRLYSHHANQYVYDGIQDENMNVVMVPLFESRKNMIDALLSWERGTKFHRTVMNGQLEAEEIQFASVDQSTMLIDAGEFLNSTKPEGTSSYGLGQLILNGIDMGHKHFIVSLGNVTVFDAGAGMLQALGAKFYDREHKVMRSYMHQGLLKHVRYVNLEDMDERLKEVTFKIVSDNAYHNYGKNSYIAAQDYSFEVKQQLDNSIWYFLQQLKESQIDFTKSPYGGDGGALRTIFEQCFNAQVRTSAELIFERTHIETLLNEADLIIYGGGSKEETSGSLIVQEINKRVHPEKQYIYLTGGKQYLSHHIKDSVVALNIYPEITEQTEDIQIGLQLQQAVQNVLNIIKQPE</sequence>
<proteinExistence type="inferred from homology"/>
<gene>
    <name evidence="4" type="ORF">MRZ06_02840</name>
</gene>
<organism evidence="4 5">
    <name type="scientific">Macrococcus armenti</name>
    <dbReference type="NCBI Taxonomy" id="2875764"/>
    <lineage>
        <taxon>Bacteria</taxon>
        <taxon>Bacillati</taxon>
        <taxon>Bacillota</taxon>
        <taxon>Bacilli</taxon>
        <taxon>Bacillales</taxon>
        <taxon>Staphylococcaceae</taxon>
        <taxon>Macrococcus</taxon>
    </lineage>
</organism>
<dbReference type="EMBL" id="CP094348">
    <property type="protein sequence ID" value="UOB21033.1"/>
    <property type="molecule type" value="Genomic_DNA"/>
</dbReference>
<keyword evidence="3 4" id="KW-0418">Kinase</keyword>
<evidence type="ECO:0000256" key="2">
    <source>
        <dbReference type="ARBA" id="ARBA00022679"/>
    </source>
</evidence>
<dbReference type="Proteomes" id="UP000830343">
    <property type="component" value="Chromosome"/>
</dbReference>
<evidence type="ECO:0000313" key="5">
    <source>
        <dbReference type="Proteomes" id="UP000830343"/>
    </source>
</evidence>
<reference evidence="4" key="1">
    <citation type="submission" date="2022-03" db="EMBL/GenBank/DDBJ databases">
        <authorList>
            <person name="Vrbovska V."/>
            <person name="Kovarovic V."/>
            <person name="Botka T."/>
            <person name="Pantucek R."/>
        </authorList>
    </citation>
    <scope>NUCLEOTIDE SEQUENCE</scope>
    <source>
        <strain evidence="4">CCM 2609</strain>
    </source>
</reference>
<keyword evidence="5" id="KW-1185">Reference proteome</keyword>
<keyword evidence="2" id="KW-0808">Transferase</keyword>
<protein>
    <submittedName>
        <fullName evidence="4">Glycerate kinase</fullName>
    </submittedName>
</protein>
<dbReference type="InterPro" id="IPR018193">
    <property type="entry name" value="Glyc_kinase_flavodox-like_fold"/>
</dbReference>
<dbReference type="GO" id="GO:0016301">
    <property type="term" value="F:kinase activity"/>
    <property type="evidence" value="ECO:0007669"/>
    <property type="project" value="UniProtKB-KW"/>
</dbReference>
<dbReference type="PANTHER" id="PTHR21599">
    <property type="entry name" value="GLYCERATE KINASE"/>
    <property type="match status" value="1"/>
</dbReference>
<accession>A0ABY3ZVU2</accession>
<dbReference type="InterPro" id="IPR036129">
    <property type="entry name" value="Glycerate_kinase_sf"/>
</dbReference>